<dbReference type="EMBL" id="LSZW01000056">
    <property type="protein sequence ID" value="KXK65774.1"/>
    <property type="molecule type" value="Genomic_DNA"/>
</dbReference>
<dbReference type="Proteomes" id="UP000070366">
    <property type="component" value="Unassembled WGS sequence"/>
</dbReference>
<dbReference type="PROSITE" id="PS50893">
    <property type="entry name" value="ABC_TRANSPORTER_2"/>
    <property type="match status" value="1"/>
</dbReference>
<dbReference type="CDD" id="cd03230">
    <property type="entry name" value="ABC_DR_subfamily_A"/>
    <property type="match status" value="1"/>
</dbReference>
<dbReference type="SMART" id="SM00382">
    <property type="entry name" value="AAA"/>
    <property type="match status" value="1"/>
</dbReference>
<dbReference type="GO" id="GO:0016887">
    <property type="term" value="F:ATP hydrolysis activity"/>
    <property type="evidence" value="ECO:0007669"/>
    <property type="project" value="InterPro"/>
</dbReference>
<accession>A0A136Q5A7</accession>
<keyword evidence="2" id="KW-0547">Nucleotide-binding</keyword>
<protein>
    <submittedName>
        <fullName evidence="5">ABC transporter, ATP-binding protein</fullName>
    </submittedName>
</protein>
<dbReference type="PANTHER" id="PTHR42939:SF1">
    <property type="entry name" value="ABC TRANSPORTER ATP-BINDING PROTEIN ALBC-RELATED"/>
    <property type="match status" value="1"/>
</dbReference>
<dbReference type="InterPro" id="IPR027417">
    <property type="entry name" value="P-loop_NTPase"/>
</dbReference>
<comment type="caution">
    <text evidence="5">The sequence shown here is derived from an EMBL/GenBank/DDBJ whole genome shotgun (WGS) entry which is preliminary data.</text>
</comment>
<keyword evidence="3 5" id="KW-0067">ATP-binding</keyword>
<evidence type="ECO:0000256" key="3">
    <source>
        <dbReference type="ARBA" id="ARBA00022840"/>
    </source>
</evidence>
<evidence type="ECO:0000259" key="4">
    <source>
        <dbReference type="PROSITE" id="PS50893"/>
    </source>
</evidence>
<dbReference type="GO" id="GO:0005524">
    <property type="term" value="F:ATP binding"/>
    <property type="evidence" value="ECO:0007669"/>
    <property type="project" value="UniProtKB-KW"/>
</dbReference>
<dbReference type="Pfam" id="PF00005">
    <property type="entry name" value="ABC_tran"/>
    <property type="match status" value="1"/>
</dbReference>
<sequence length="263" mass="29111">MTMCYDVTITGRRKEGAPGEFCRRKTNMLKIKHFTKSYKGGTKAVDDLSLTVEDGDIYGFIGHNGAGKTTTIKAVVGIMDFDSGEIEIDGMSIREKPIECKRITAYIPDNPDLYDSMTGIQYLNFIGDIFVIPKAEREASIKQYADLFEITANLGDLISSYSHGMKQKLALISALIHKPKLLVLDEPFVGLDPKAAHIVKQLMHEMCANGSAIFFSTHVLEVAEKLCNKIAIIKNGKLLRAGSLEDVKGDESLEDVFLELIDE</sequence>
<evidence type="ECO:0000313" key="6">
    <source>
        <dbReference type="Proteomes" id="UP000070366"/>
    </source>
</evidence>
<dbReference type="PROSITE" id="PS00211">
    <property type="entry name" value="ABC_TRANSPORTER_1"/>
    <property type="match status" value="1"/>
</dbReference>
<dbReference type="InterPro" id="IPR017871">
    <property type="entry name" value="ABC_transporter-like_CS"/>
</dbReference>
<dbReference type="InterPro" id="IPR051782">
    <property type="entry name" value="ABC_Transporter_VariousFunc"/>
</dbReference>
<dbReference type="Gene3D" id="3.40.50.300">
    <property type="entry name" value="P-loop containing nucleotide triphosphate hydrolases"/>
    <property type="match status" value="1"/>
</dbReference>
<organism evidence="5 6">
    <name type="scientific">Christensenella minuta</name>
    <dbReference type="NCBI Taxonomy" id="626937"/>
    <lineage>
        <taxon>Bacteria</taxon>
        <taxon>Bacillati</taxon>
        <taxon>Bacillota</taxon>
        <taxon>Clostridia</taxon>
        <taxon>Christensenellales</taxon>
        <taxon>Christensenellaceae</taxon>
        <taxon>Christensenella</taxon>
    </lineage>
</organism>
<dbReference type="STRING" id="626937.HMPREF3293_01378"/>
<dbReference type="SUPFAM" id="SSF52540">
    <property type="entry name" value="P-loop containing nucleoside triphosphate hydrolases"/>
    <property type="match status" value="1"/>
</dbReference>
<gene>
    <name evidence="5" type="ORF">HMPREF3293_01378</name>
</gene>
<dbReference type="InterPro" id="IPR003593">
    <property type="entry name" value="AAA+_ATPase"/>
</dbReference>
<evidence type="ECO:0000313" key="5">
    <source>
        <dbReference type="EMBL" id="KXK65774.1"/>
    </source>
</evidence>
<reference evidence="5 6" key="1">
    <citation type="submission" date="2016-02" db="EMBL/GenBank/DDBJ databases">
        <authorList>
            <person name="Wen L."/>
            <person name="He K."/>
            <person name="Yang H."/>
        </authorList>
    </citation>
    <scope>NUCLEOTIDE SEQUENCE [LARGE SCALE GENOMIC DNA]</scope>
    <source>
        <strain evidence="5 6">DSM 22607</strain>
    </source>
</reference>
<evidence type="ECO:0000256" key="2">
    <source>
        <dbReference type="ARBA" id="ARBA00022741"/>
    </source>
</evidence>
<dbReference type="InterPro" id="IPR003439">
    <property type="entry name" value="ABC_transporter-like_ATP-bd"/>
</dbReference>
<dbReference type="AlphaFoldDB" id="A0A136Q5A7"/>
<proteinExistence type="predicted"/>
<keyword evidence="1" id="KW-0813">Transport</keyword>
<feature type="domain" description="ABC transporter" evidence="4">
    <location>
        <begin position="29"/>
        <end position="260"/>
    </location>
</feature>
<dbReference type="PANTHER" id="PTHR42939">
    <property type="entry name" value="ABC TRANSPORTER ATP-BINDING PROTEIN ALBC-RELATED"/>
    <property type="match status" value="1"/>
</dbReference>
<dbReference type="PATRIC" id="fig|626937.4.peg.1360"/>
<name>A0A136Q5A7_9FIRM</name>
<keyword evidence="6" id="KW-1185">Reference proteome</keyword>
<evidence type="ECO:0000256" key="1">
    <source>
        <dbReference type="ARBA" id="ARBA00022448"/>
    </source>
</evidence>